<dbReference type="AlphaFoldDB" id="A0A1I8JG75"/>
<keyword evidence="1" id="KW-0732">Signal</keyword>
<evidence type="ECO:0000313" key="3">
    <source>
        <dbReference type="WBParaSite" id="maker-unitig_23238-snap-gene-0.1-mRNA-1"/>
    </source>
</evidence>
<feature type="signal peptide" evidence="1">
    <location>
        <begin position="1"/>
        <end position="20"/>
    </location>
</feature>
<organism evidence="2 5">
    <name type="scientific">Macrostomum lignano</name>
    <dbReference type="NCBI Taxonomy" id="282301"/>
    <lineage>
        <taxon>Eukaryota</taxon>
        <taxon>Metazoa</taxon>
        <taxon>Spiralia</taxon>
        <taxon>Lophotrochozoa</taxon>
        <taxon>Platyhelminthes</taxon>
        <taxon>Rhabditophora</taxon>
        <taxon>Macrostomorpha</taxon>
        <taxon>Macrostomida</taxon>
        <taxon>Macrostomidae</taxon>
        <taxon>Macrostomum</taxon>
    </lineage>
</organism>
<evidence type="ECO:0000256" key="1">
    <source>
        <dbReference type="SAM" id="SignalP"/>
    </source>
</evidence>
<dbReference type="WBParaSite" id="maker-uti_cns_0047524-snap-gene-0.5-mRNA-1">
    <property type="protein sequence ID" value="maker-uti_cns_0047524-snap-gene-0.5-mRNA-1"/>
    <property type="gene ID" value="maker-uti_cns_0047524-snap-gene-0.5"/>
</dbReference>
<keyword evidence="2" id="KW-1185">Reference proteome</keyword>
<dbReference type="Gene3D" id="3.15.10.50">
    <property type="match status" value="1"/>
</dbReference>
<evidence type="ECO:0000313" key="2">
    <source>
        <dbReference type="Proteomes" id="UP000095280"/>
    </source>
</evidence>
<evidence type="ECO:0000313" key="5">
    <source>
        <dbReference type="WBParaSite" id="maker-uti_cns_0047524-snap-gene-0.5-mRNA-1"/>
    </source>
</evidence>
<reference evidence="3 4" key="1">
    <citation type="submission" date="2016-11" db="UniProtKB">
        <authorList>
            <consortium name="WormBaseParasite"/>
        </authorList>
    </citation>
    <scope>IDENTIFICATION</scope>
</reference>
<feature type="chain" id="PRO_5011395271" evidence="1">
    <location>
        <begin position="21"/>
        <end position="214"/>
    </location>
</feature>
<dbReference type="InterPro" id="IPR020234">
    <property type="entry name" value="Mite_allergen_group-7"/>
</dbReference>
<dbReference type="Pfam" id="PF16984">
    <property type="entry name" value="Grp7_allergen"/>
    <property type="match status" value="1"/>
</dbReference>
<dbReference type="WBParaSite" id="maker-uti_cns_0004746-snap-gene-0.3-mRNA-1">
    <property type="protein sequence ID" value="maker-uti_cns_0004746-snap-gene-0.3-mRNA-1"/>
    <property type="gene ID" value="maker-uti_cns_0004746-snap-gene-0.3"/>
</dbReference>
<dbReference type="Proteomes" id="UP000095280">
    <property type="component" value="Unplaced"/>
</dbReference>
<dbReference type="OrthoDB" id="6419576at2759"/>
<sequence>MLHLLTIATLALALSGPAHGNVILANQQMDTLLQSLTQNLRDTNTHMVSVLDKKVGFSKKVGFIRIKGSASINGQLGDLSTVRRAGDASLSQSGTVLTLQGLFGANVGGTLRARVSWSGIKVTASIKATLKNFRAFLRVTHDLGVSGASPVLREVRLHSLGSLSVSIGGLGALDWVLSPISKAMSGIISEVMNGWISNQLAAALRRVVKLIRLG</sequence>
<dbReference type="WBParaSite" id="maker-uti_cns_0047523-snap-gene-0.10-mRNA-1">
    <property type="protein sequence ID" value="maker-uti_cns_0047523-snap-gene-0.10-mRNA-1"/>
    <property type="gene ID" value="maker-uti_cns_0047523-snap-gene-0.10"/>
</dbReference>
<name>A0A1I8JG75_9PLAT</name>
<dbReference type="WBParaSite" id="maker-uti_cns_0014935-snap-gene-0.5-mRNA-1">
    <property type="protein sequence ID" value="maker-uti_cns_0014935-snap-gene-0.5-mRNA-1"/>
    <property type="gene ID" value="maker-uti_cns_0014935-snap-gene-0.5"/>
</dbReference>
<protein>
    <submittedName>
        <fullName evidence="3 4">Secreted protein</fullName>
    </submittedName>
</protein>
<dbReference type="WBParaSite" id="maker-uti_cns_0010114-snap-gene-0.2-mRNA-1">
    <property type="protein sequence ID" value="maker-uti_cns_0010114-snap-gene-0.2-mRNA-1"/>
    <property type="gene ID" value="maker-uti_cns_0010114-snap-gene-0.2"/>
</dbReference>
<dbReference type="WBParaSite" id="maker-uti_cns_0003782-snap-gene-0.2-mRNA-1">
    <property type="protein sequence ID" value="maker-uti_cns_0003782-snap-gene-0.2-mRNA-1"/>
    <property type="gene ID" value="maker-uti_cns_0003782-snap-gene-0.2"/>
</dbReference>
<evidence type="ECO:0000313" key="4">
    <source>
        <dbReference type="WBParaSite" id="maker-uti_cns_0003782-snap-gene-0.2-mRNA-1"/>
    </source>
</evidence>
<dbReference type="WBParaSite" id="maker-unitig_23238-snap-gene-0.1-mRNA-1">
    <property type="protein sequence ID" value="maker-unitig_23238-snap-gene-0.1-mRNA-1"/>
    <property type="gene ID" value="maker-unitig_23238-snap-gene-0.1"/>
</dbReference>
<proteinExistence type="predicted"/>
<dbReference type="InterPro" id="IPR038602">
    <property type="entry name" value="Mite_allergen_7_sf"/>
</dbReference>
<accession>A0A1I8JG75</accession>